<accession>A0ABM7GFG8</accession>
<dbReference type="Gene3D" id="3.10.129.10">
    <property type="entry name" value="Hotdog Thioesterase"/>
    <property type="match status" value="1"/>
</dbReference>
<dbReference type="EMBL" id="AP019416">
    <property type="protein sequence ID" value="BBI49212.1"/>
    <property type="molecule type" value="Genomic_DNA"/>
</dbReference>
<dbReference type="InterPro" id="IPR051490">
    <property type="entry name" value="THEM6_lcsJ_thioesterase"/>
</dbReference>
<evidence type="ECO:0000313" key="1">
    <source>
        <dbReference type="EMBL" id="BBI49212.1"/>
    </source>
</evidence>
<evidence type="ECO:0000313" key="2">
    <source>
        <dbReference type="Proteomes" id="UP000289555"/>
    </source>
</evidence>
<dbReference type="PANTHER" id="PTHR12475:SF4">
    <property type="entry name" value="PROTEIN THEM6"/>
    <property type="match status" value="1"/>
</dbReference>
<evidence type="ECO:0008006" key="3">
    <source>
        <dbReference type="Google" id="ProtNLM"/>
    </source>
</evidence>
<organism evidence="1 2">
    <name type="scientific">Vreelandella olivaria</name>
    <dbReference type="NCBI Taxonomy" id="390919"/>
    <lineage>
        <taxon>Bacteria</taxon>
        <taxon>Pseudomonadati</taxon>
        <taxon>Pseudomonadota</taxon>
        <taxon>Gammaproteobacteria</taxon>
        <taxon>Oceanospirillales</taxon>
        <taxon>Halomonadaceae</taxon>
        <taxon>Vreelandella</taxon>
    </lineage>
</organism>
<dbReference type="CDD" id="cd00586">
    <property type="entry name" value="4HBT"/>
    <property type="match status" value="1"/>
</dbReference>
<reference evidence="2" key="1">
    <citation type="journal article" date="2019" name="Microbiol. Resour. Announc.">
        <title>Complete Genome Sequence of Halomonas olivaria, a Moderately Halophilic Bacterium Isolated from Olive Processing Effluents, Obtained by Nanopore Sequencing.</title>
        <authorList>
            <person name="Nagata S."/>
            <person name="Ii K.M."/>
            <person name="Tsukimi T."/>
            <person name="Miura M.C."/>
            <person name="Galipon J."/>
            <person name="Arakawa K."/>
        </authorList>
    </citation>
    <scope>NUCLEOTIDE SEQUENCE [LARGE SCALE GENOMIC DNA]</scope>
    <source>
        <strain evidence="2">TYRC17</strain>
    </source>
</reference>
<name>A0ABM7GFG8_9GAMM</name>
<dbReference type="Pfam" id="PF13279">
    <property type="entry name" value="4HBT_2"/>
    <property type="match status" value="1"/>
</dbReference>
<dbReference type="Proteomes" id="UP000289555">
    <property type="component" value="Chromosome"/>
</dbReference>
<dbReference type="InterPro" id="IPR029069">
    <property type="entry name" value="HotDog_dom_sf"/>
</dbReference>
<proteinExistence type="predicted"/>
<protein>
    <recommendedName>
        <fullName evidence="3">Thioesterase</fullName>
    </recommendedName>
</protein>
<keyword evidence="2" id="KW-1185">Reference proteome</keyword>
<dbReference type="PANTHER" id="PTHR12475">
    <property type="match status" value="1"/>
</dbReference>
<dbReference type="SUPFAM" id="SSF54637">
    <property type="entry name" value="Thioesterase/thiol ester dehydrase-isomerase"/>
    <property type="match status" value="1"/>
</dbReference>
<sequence length="144" mass="16702">MRLNALENTLEGLVLPNDIDVNGHMNNGRFMTICDLNRIDLFIRTGLARIMLRRKWMPIISYHDMSYYKSLKLGQRYRCNMSMERWDEKYFYMRHRFTNPSGAIVAEGVSRAVIRGKDGVIPPEEVVAAVEAYQQLSTEKPSAK</sequence>
<gene>
    <name evidence="1" type="ORF">HORIV_16330</name>
</gene>